<dbReference type="GeneID" id="94231298"/>
<dbReference type="OrthoDB" id="125900at2759"/>
<dbReference type="VEuPathDB" id="FungiDB:KRP22_7213"/>
<proteinExistence type="predicted"/>
<dbReference type="AlphaFoldDB" id="H3GD03"/>
<name>H3GD03_PHYRM</name>
<reference evidence="2" key="2">
    <citation type="submission" date="2015-06" db="UniProtKB">
        <authorList>
            <consortium name="EnsemblProtists"/>
        </authorList>
    </citation>
    <scope>IDENTIFICATION</scope>
    <source>
        <strain evidence="2">Pr102</strain>
    </source>
</reference>
<dbReference type="EMBL" id="DS566000">
    <property type="status" value="NOT_ANNOTATED_CDS"/>
    <property type="molecule type" value="Genomic_DNA"/>
</dbReference>
<dbReference type="OMA" id="WSAIPEI"/>
<protein>
    <submittedName>
        <fullName evidence="2">Uncharacterized protein</fullName>
    </submittedName>
</protein>
<evidence type="ECO:0000256" key="1">
    <source>
        <dbReference type="SAM" id="MobiDB-lite"/>
    </source>
</evidence>
<reference evidence="3" key="1">
    <citation type="journal article" date="2006" name="Science">
        <title>Phytophthora genome sequences uncover evolutionary origins and mechanisms of pathogenesis.</title>
        <authorList>
            <person name="Tyler B.M."/>
            <person name="Tripathy S."/>
            <person name="Zhang X."/>
            <person name="Dehal P."/>
            <person name="Jiang R.H."/>
            <person name="Aerts A."/>
            <person name="Arredondo F.D."/>
            <person name="Baxter L."/>
            <person name="Bensasson D."/>
            <person name="Beynon J.L."/>
            <person name="Chapman J."/>
            <person name="Damasceno C.M."/>
            <person name="Dorrance A.E."/>
            <person name="Dou D."/>
            <person name="Dickerman A.W."/>
            <person name="Dubchak I.L."/>
            <person name="Garbelotto M."/>
            <person name="Gijzen M."/>
            <person name="Gordon S.G."/>
            <person name="Govers F."/>
            <person name="Grunwald N.J."/>
            <person name="Huang W."/>
            <person name="Ivors K.L."/>
            <person name="Jones R.W."/>
            <person name="Kamoun S."/>
            <person name="Krampis K."/>
            <person name="Lamour K.H."/>
            <person name="Lee M.K."/>
            <person name="McDonald W.H."/>
            <person name="Medina M."/>
            <person name="Meijer H.J."/>
            <person name="Nordberg E.K."/>
            <person name="Maclean D.J."/>
            <person name="Ospina-Giraldo M.D."/>
            <person name="Morris P.F."/>
            <person name="Phuntumart V."/>
            <person name="Putnam N.H."/>
            <person name="Rash S."/>
            <person name="Rose J.K."/>
            <person name="Sakihama Y."/>
            <person name="Salamov A.A."/>
            <person name="Savidor A."/>
            <person name="Scheuring C.F."/>
            <person name="Smith B.M."/>
            <person name="Sobral B.W."/>
            <person name="Terry A."/>
            <person name="Torto-Alalibo T.A."/>
            <person name="Win J."/>
            <person name="Xu Z."/>
            <person name="Zhang H."/>
            <person name="Grigoriev I.V."/>
            <person name="Rokhsar D.S."/>
            <person name="Boore J.L."/>
        </authorList>
    </citation>
    <scope>NUCLEOTIDE SEQUENCE [LARGE SCALE GENOMIC DNA]</scope>
    <source>
        <strain evidence="3">Pr102</strain>
    </source>
</reference>
<keyword evidence="3" id="KW-1185">Reference proteome</keyword>
<dbReference type="VEuPathDB" id="FungiDB:KRP23_9915"/>
<dbReference type="RefSeq" id="XP_067741737.1">
    <property type="nucleotide sequence ID" value="XM_067895529.1"/>
</dbReference>
<evidence type="ECO:0000313" key="2">
    <source>
        <dbReference type="EnsemblProtists" id="Phyra73406"/>
    </source>
</evidence>
<feature type="region of interest" description="Disordered" evidence="1">
    <location>
        <begin position="59"/>
        <end position="95"/>
    </location>
</feature>
<dbReference type="InParanoid" id="H3GD03"/>
<evidence type="ECO:0000313" key="3">
    <source>
        <dbReference type="Proteomes" id="UP000005238"/>
    </source>
</evidence>
<dbReference type="EnsemblProtists" id="Phyra73406">
    <property type="protein sequence ID" value="Phyra73406"/>
    <property type="gene ID" value="Phyra73406"/>
</dbReference>
<dbReference type="HOGENOM" id="CLU_120239_0_0_1"/>
<sequence length="196" mass="22112">MALLARTFRTVVGLPWSTFELVDRAMHWSAMPVMPEEPTSAIWAQDLFAPCSSKSCSYDDTTDSSGSELCDDEDDDEEEWSSSESEEELDGFSFEDDGDVEFWGDRWFWAPCQEDNELASEDVETTSYVMERLVDYVMPSMELDPDAGVDSWVDKYGSSRPQIRFVTVPLSERTPMDNSSVFLLPSNSTGLFVAVL</sequence>
<dbReference type="eggNOG" id="ENOG502R6FA">
    <property type="taxonomic scope" value="Eukaryota"/>
</dbReference>
<dbReference type="Proteomes" id="UP000005238">
    <property type="component" value="Unassembled WGS sequence"/>
</dbReference>
<feature type="compositionally biased region" description="Acidic residues" evidence="1">
    <location>
        <begin position="69"/>
        <end position="95"/>
    </location>
</feature>
<accession>H3GD03</accession>
<organism evidence="2 3">
    <name type="scientific">Phytophthora ramorum</name>
    <name type="common">Sudden oak death agent</name>
    <dbReference type="NCBI Taxonomy" id="164328"/>
    <lineage>
        <taxon>Eukaryota</taxon>
        <taxon>Sar</taxon>
        <taxon>Stramenopiles</taxon>
        <taxon>Oomycota</taxon>
        <taxon>Peronosporomycetes</taxon>
        <taxon>Peronosporales</taxon>
        <taxon>Peronosporaceae</taxon>
        <taxon>Phytophthora</taxon>
    </lineage>
</organism>